<accession>A0AAV9X5K8</accession>
<dbReference type="SUPFAM" id="SSF51126">
    <property type="entry name" value="Pectin lyase-like"/>
    <property type="match status" value="1"/>
</dbReference>
<keyword evidence="11" id="KW-0119">Carbohydrate metabolism</keyword>
<dbReference type="SMART" id="SM00656">
    <property type="entry name" value="Amb_all"/>
    <property type="match status" value="1"/>
</dbReference>
<evidence type="ECO:0000256" key="5">
    <source>
        <dbReference type="ARBA" id="ARBA00023157"/>
    </source>
</evidence>
<keyword evidence="3 11" id="KW-0964">Secreted</keyword>
<keyword evidence="15" id="KW-1185">Reference proteome</keyword>
<evidence type="ECO:0000313" key="15">
    <source>
        <dbReference type="Proteomes" id="UP001365542"/>
    </source>
</evidence>
<dbReference type="EC" id="4.2.2.10" evidence="10"/>
<dbReference type="GO" id="GO:0030248">
    <property type="term" value="F:cellulose binding"/>
    <property type="evidence" value="ECO:0007669"/>
    <property type="project" value="InterPro"/>
</dbReference>
<dbReference type="PANTHER" id="PTHR31683">
    <property type="entry name" value="PECTATE LYASE 18-RELATED"/>
    <property type="match status" value="1"/>
</dbReference>
<evidence type="ECO:0000256" key="3">
    <source>
        <dbReference type="ARBA" id="ARBA00022525"/>
    </source>
</evidence>
<evidence type="ECO:0000256" key="2">
    <source>
        <dbReference type="ARBA" id="ARBA00010980"/>
    </source>
</evidence>
<reference evidence="14 15" key="1">
    <citation type="submission" date="2019-10" db="EMBL/GenBank/DDBJ databases">
        <authorList>
            <person name="Palmer J.M."/>
        </authorList>
    </citation>
    <scope>NUCLEOTIDE SEQUENCE [LARGE SCALE GENOMIC DNA]</scope>
    <source>
        <strain evidence="14 15">TWF694</strain>
    </source>
</reference>
<evidence type="ECO:0000256" key="10">
    <source>
        <dbReference type="ARBA" id="ARBA00039082"/>
    </source>
</evidence>
<evidence type="ECO:0000256" key="12">
    <source>
        <dbReference type="SAM" id="SignalP"/>
    </source>
</evidence>
<feature type="domain" description="Pectate lyase" evidence="13">
    <location>
        <begin position="90"/>
        <end position="299"/>
    </location>
</feature>
<comment type="function">
    <text evidence="9">Pectinolytic enzymes consist of four classes of enzymes: pectin lyase, polygalacturonase, pectin methylesterase and rhamnogalacturonase. Among pectinolytic enzymes, pectin lyase is the most important in depolymerization of pectin, since it cleaves internal glycosidic bonds of highly methylated pectins.</text>
</comment>
<dbReference type="Proteomes" id="UP001365542">
    <property type="component" value="Unassembled WGS sequence"/>
</dbReference>
<keyword evidence="4 12" id="KW-0732">Signal</keyword>
<dbReference type="GO" id="GO:0000272">
    <property type="term" value="P:polysaccharide catabolic process"/>
    <property type="evidence" value="ECO:0007669"/>
    <property type="project" value="UniProtKB-KW"/>
</dbReference>
<keyword evidence="11" id="KW-0624">Polysaccharide degradation</keyword>
<evidence type="ECO:0000256" key="11">
    <source>
        <dbReference type="RuleBase" id="RU361173"/>
    </source>
</evidence>
<dbReference type="InterPro" id="IPR045032">
    <property type="entry name" value="PEL"/>
</dbReference>
<organism evidence="14 15">
    <name type="scientific">Orbilia ellipsospora</name>
    <dbReference type="NCBI Taxonomy" id="2528407"/>
    <lineage>
        <taxon>Eukaryota</taxon>
        <taxon>Fungi</taxon>
        <taxon>Dikarya</taxon>
        <taxon>Ascomycota</taxon>
        <taxon>Pezizomycotina</taxon>
        <taxon>Orbiliomycetes</taxon>
        <taxon>Orbiliales</taxon>
        <taxon>Orbiliaceae</taxon>
        <taxon>Orbilia</taxon>
    </lineage>
</organism>
<dbReference type="FunFam" id="2.160.20.10:FF:000003">
    <property type="entry name" value="Pectin lyase F"/>
    <property type="match status" value="1"/>
</dbReference>
<evidence type="ECO:0000259" key="13">
    <source>
        <dbReference type="SMART" id="SM00656"/>
    </source>
</evidence>
<dbReference type="Pfam" id="PF00734">
    <property type="entry name" value="CBM_1"/>
    <property type="match status" value="1"/>
</dbReference>
<feature type="chain" id="PRO_5043855378" description="pectin lyase" evidence="12">
    <location>
        <begin position="19"/>
        <end position="436"/>
    </location>
</feature>
<evidence type="ECO:0000256" key="7">
    <source>
        <dbReference type="ARBA" id="ARBA00023239"/>
    </source>
</evidence>
<gene>
    <name evidence="14" type="ORF">TWF694_011560</name>
</gene>
<dbReference type="InterPro" id="IPR011050">
    <property type="entry name" value="Pectin_lyase_fold/virulence"/>
</dbReference>
<keyword evidence="5" id="KW-1015">Disulfide bond</keyword>
<comment type="subcellular location">
    <subcellularLocation>
        <location evidence="1 11">Secreted</location>
    </subcellularLocation>
</comment>
<dbReference type="InterPro" id="IPR012334">
    <property type="entry name" value="Pectin_lyas_fold"/>
</dbReference>
<evidence type="ECO:0000313" key="14">
    <source>
        <dbReference type="EMBL" id="KAK6537368.1"/>
    </source>
</evidence>
<comment type="similarity">
    <text evidence="2 11">Belongs to the polysaccharide lyase 1 family.</text>
</comment>
<name>A0AAV9X5K8_9PEZI</name>
<dbReference type="InterPro" id="IPR002022">
    <property type="entry name" value="Pec_lyase"/>
</dbReference>
<evidence type="ECO:0000256" key="8">
    <source>
        <dbReference type="ARBA" id="ARBA00036818"/>
    </source>
</evidence>
<keyword evidence="6" id="KW-0325">Glycoprotein</keyword>
<dbReference type="GO" id="GO:0030570">
    <property type="term" value="F:pectate lyase activity"/>
    <property type="evidence" value="ECO:0007669"/>
    <property type="project" value="InterPro"/>
</dbReference>
<dbReference type="PANTHER" id="PTHR31683:SF67">
    <property type="entry name" value="PECTIN LYASE F-RELATED"/>
    <property type="match status" value="1"/>
</dbReference>
<evidence type="ECO:0000256" key="6">
    <source>
        <dbReference type="ARBA" id="ARBA00023180"/>
    </source>
</evidence>
<comment type="caution">
    <text evidence="14">The sequence shown here is derived from an EMBL/GenBank/DDBJ whole genome shotgun (WGS) entry which is preliminary data.</text>
</comment>
<dbReference type="InterPro" id="IPR000254">
    <property type="entry name" value="CBD"/>
</dbReference>
<evidence type="ECO:0000256" key="4">
    <source>
        <dbReference type="ARBA" id="ARBA00022729"/>
    </source>
</evidence>
<dbReference type="EMBL" id="JAVHJO010000009">
    <property type="protein sequence ID" value="KAK6537368.1"/>
    <property type="molecule type" value="Genomic_DNA"/>
</dbReference>
<dbReference type="GO" id="GO:0047490">
    <property type="term" value="F:pectin lyase activity"/>
    <property type="evidence" value="ECO:0007669"/>
    <property type="project" value="UniProtKB-EC"/>
</dbReference>
<dbReference type="Gene3D" id="2.160.20.10">
    <property type="entry name" value="Single-stranded right-handed beta-helix, Pectin lyase-like"/>
    <property type="match status" value="1"/>
</dbReference>
<dbReference type="GO" id="GO:0005576">
    <property type="term" value="C:extracellular region"/>
    <property type="evidence" value="ECO:0007669"/>
    <property type="project" value="UniProtKB-SubCell"/>
</dbReference>
<dbReference type="Pfam" id="PF00544">
    <property type="entry name" value="Pectate_lyase_4"/>
    <property type="match status" value="1"/>
</dbReference>
<evidence type="ECO:0000256" key="1">
    <source>
        <dbReference type="ARBA" id="ARBA00004613"/>
    </source>
</evidence>
<feature type="signal peptide" evidence="12">
    <location>
        <begin position="1"/>
        <end position="18"/>
    </location>
</feature>
<comment type="catalytic activity">
    <reaction evidence="8">
        <text>Eliminative cleavage of (1-&gt;4)-alpha-D-galacturonan methyl ester to give oligosaccharides with 4-deoxy-6-O-methyl-alpha-D-galact-4-enuronosyl groups at their non-reducing ends.</text>
        <dbReference type="EC" id="4.2.2.10"/>
    </reaction>
</comment>
<dbReference type="AlphaFoldDB" id="A0AAV9X5K8"/>
<protein>
    <recommendedName>
        <fullName evidence="10">pectin lyase</fullName>
        <ecNumber evidence="10">4.2.2.10</ecNumber>
    </recommendedName>
</protein>
<proteinExistence type="inferred from homology"/>
<sequence>MLFSSFVIATILPLLAKGQVVGKAFGFATGTTGGGNAVPAAPSDIAQLQSWLADSTPRVILISKTFDFTTSQGSSTETGCIPSSDTCGSAGQLAINRANYCASFPATSVSFYNAAMTPLVVASNKSIVGVGSAGIIKGKGLRIQGATNVIVQNIWITNLNPQYIWGGDAITLQDCDKVWIDHCKFSLIGRQMIVSGFDAAGHVTISNNEFDGTTSWSASCNQHHYWTILLLGAADWYTFSGNYVHTVSGRAPKLGYTGAKIYMHAVNNYFYNVAGHAFDVEVGVELLVEGNAFNSVTTPFLSSSSSSGAQIFDVPSSSYTSTCSSYIGRTCQVNSIASSGTFTSFTNTGALSALSGLKSYLIAANPASGVAASVVANAGIGKLSQVATTTTKATTTAATTTKATTTTTKATTTGSSSGACATLYGQCGGIGFTGPT</sequence>
<evidence type="ECO:0000256" key="9">
    <source>
        <dbReference type="ARBA" id="ARBA00037631"/>
    </source>
</evidence>
<keyword evidence="7 11" id="KW-0456">Lyase</keyword>